<organism evidence="2 3">
    <name type="scientific">Punica granatum</name>
    <name type="common">Pomegranate</name>
    <dbReference type="NCBI Taxonomy" id="22663"/>
    <lineage>
        <taxon>Eukaryota</taxon>
        <taxon>Viridiplantae</taxon>
        <taxon>Streptophyta</taxon>
        <taxon>Embryophyta</taxon>
        <taxon>Tracheophyta</taxon>
        <taxon>Spermatophyta</taxon>
        <taxon>Magnoliopsida</taxon>
        <taxon>eudicotyledons</taxon>
        <taxon>Gunneridae</taxon>
        <taxon>Pentapetalae</taxon>
        <taxon>rosids</taxon>
        <taxon>malvids</taxon>
        <taxon>Myrtales</taxon>
        <taxon>Lythraceae</taxon>
        <taxon>Punica</taxon>
    </lineage>
</organism>
<evidence type="ECO:0000256" key="1">
    <source>
        <dbReference type="SAM" id="MobiDB-lite"/>
    </source>
</evidence>
<gene>
    <name evidence="2" type="ORF">CRG98_049253</name>
</gene>
<dbReference type="EMBL" id="PGOL01037543">
    <property type="protein sequence ID" value="PKI26058.1"/>
    <property type="molecule type" value="Genomic_DNA"/>
</dbReference>
<evidence type="ECO:0000313" key="2">
    <source>
        <dbReference type="EMBL" id="PKI26058.1"/>
    </source>
</evidence>
<evidence type="ECO:0000313" key="3">
    <source>
        <dbReference type="Proteomes" id="UP000233551"/>
    </source>
</evidence>
<protein>
    <submittedName>
        <fullName evidence="2">Uncharacterized protein</fullName>
    </submittedName>
</protein>
<reference evidence="2 3" key="1">
    <citation type="submission" date="2017-11" db="EMBL/GenBank/DDBJ databases">
        <title>De-novo sequencing of pomegranate (Punica granatum L.) genome.</title>
        <authorList>
            <person name="Akparov Z."/>
            <person name="Amiraslanov A."/>
            <person name="Hajiyeva S."/>
            <person name="Abbasov M."/>
            <person name="Kaur K."/>
            <person name="Hamwieh A."/>
            <person name="Solovyev V."/>
            <person name="Salamov A."/>
            <person name="Braich B."/>
            <person name="Kosarev P."/>
            <person name="Mahmoud A."/>
            <person name="Hajiyev E."/>
            <person name="Babayeva S."/>
            <person name="Izzatullayeva V."/>
            <person name="Mammadov A."/>
            <person name="Mammadov A."/>
            <person name="Sharifova S."/>
            <person name="Ojaghi J."/>
            <person name="Eynullazada K."/>
            <person name="Bayramov B."/>
            <person name="Abdulazimova A."/>
            <person name="Shahmuradov I."/>
        </authorList>
    </citation>
    <scope>NUCLEOTIDE SEQUENCE [LARGE SCALE GENOMIC DNA]</scope>
    <source>
        <strain evidence="3">cv. AG2017</strain>
        <tissue evidence="2">Leaf</tissue>
    </source>
</reference>
<dbReference type="STRING" id="22663.A0A2I0HG78"/>
<proteinExistence type="predicted"/>
<dbReference type="Proteomes" id="UP000233551">
    <property type="component" value="Unassembled WGS sequence"/>
</dbReference>
<dbReference type="AlphaFoldDB" id="A0A2I0HG78"/>
<name>A0A2I0HG78_PUNGR</name>
<sequence>DARTAGCRTPAEADAYFEHRRREAEESAHRAKDGSQLGPSSHGAFMGSSDPRAAGQGSSSSANIVETMGYSGADLLSEN</sequence>
<feature type="non-terminal residue" evidence="2">
    <location>
        <position position="1"/>
    </location>
</feature>
<keyword evidence="3" id="KW-1185">Reference proteome</keyword>
<feature type="compositionally biased region" description="Basic and acidic residues" evidence="1">
    <location>
        <begin position="16"/>
        <end position="33"/>
    </location>
</feature>
<feature type="region of interest" description="Disordered" evidence="1">
    <location>
        <begin position="1"/>
        <end position="79"/>
    </location>
</feature>
<accession>A0A2I0HG78</accession>
<feature type="non-terminal residue" evidence="2">
    <location>
        <position position="79"/>
    </location>
</feature>
<comment type="caution">
    <text evidence="2">The sequence shown here is derived from an EMBL/GenBank/DDBJ whole genome shotgun (WGS) entry which is preliminary data.</text>
</comment>